<proteinExistence type="inferred from homology"/>
<evidence type="ECO:0000313" key="7">
    <source>
        <dbReference type="EMBL" id="SDF28782.1"/>
    </source>
</evidence>
<feature type="domain" description="RNA polymerase sigma-70 region 2" evidence="6">
    <location>
        <begin position="29"/>
        <end position="90"/>
    </location>
</feature>
<dbReference type="RefSeq" id="WP_089829782.1">
    <property type="nucleotide sequence ID" value="NZ_FNBN01000001.1"/>
</dbReference>
<dbReference type="STRING" id="104663.SAMN04488121_1011380"/>
<evidence type="ECO:0000256" key="1">
    <source>
        <dbReference type="ARBA" id="ARBA00010641"/>
    </source>
</evidence>
<dbReference type="Gene3D" id="1.10.1740.10">
    <property type="match status" value="1"/>
</dbReference>
<dbReference type="InterPro" id="IPR013324">
    <property type="entry name" value="RNA_pol_sigma_r3/r4-like"/>
</dbReference>
<dbReference type="PANTHER" id="PTHR43133:SF8">
    <property type="entry name" value="RNA POLYMERASE SIGMA FACTOR HI_1459-RELATED"/>
    <property type="match status" value="1"/>
</dbReference>
<dbReference type="InterPro" id="IPR013325">
    <property type="entry name" value="RNA_pol_sigma_r2"/>
</dbReference>
<evidence type="ECO:0000259" key="6">
    <source>
        <dbReference type="Pfam" id="PF04542"/>
    </source>
</evidence>
<dbReference type="SUPFAM" id="SSF88946">
    <property type="entry name" value="Sigma2 domain of RNA polymerase sigma factors"/>
    <property type="match status" value="1"/>
</dbReference>
<keyword evidence="5" id="KW-0804">Transcription</keyword>
<sequence length="169" mass="19151">MQQAAVHIDEYIITERLIAGDPVAQELVYDYYGPALYSIILQVVGDTATAEEVLTRTFIHVFKNVAVYKETGSATLFGWLMRMAREHAVREAAAVEESDSNSNDMMKHDSNLLQRFANKLPEESRTIFHLCYYKGLPKEAVARMLGAQPDEVMTKLKDVMVAFRKFLGE</sequence>
<reference evidence="7 8" key="1">
    <citation type="submission" date="2016-10" db="EMBL/GenBank/DDBJ databases">
        <authorList>
            <person name="de Groot N.N."/>
        </authorList>
    </citation>
    <scope>NUCLEOTIDE SEQUENCE [LARGE SCALE GENOMIC DNA]</scope>
    <source>
        <strain evidence="7 8">DSM 527</strain>
    </source>
</reference>
<evidence type="ECO:0000313" key="8">
    <source>
        <dbReference type="Proteomes" id="UP000199045"/>
    </source>
</evidence>
<dbReference type="GO" id="GO:0006352">
    <property type="term" value="P:DNA-templated transcription initiation"/>
    <property type="evidence" value="ECO:0007669"/>
    <property type="project" value="InterPro"/>
</dbReference>
<evidence type="ECO:0000256" key="4">
    <source>
        <dbReference type="ARBA" id="ARBA00023125"/>
    </source>
</evidence>
<keyword evidence="2" id="KW-0805">Transcription regulation</keyword>
<dbReference type="PANTHER" id="PTHR43133">
    <property type="entry name" value="RNA POLYMERASE ECF-TYPE SIGMA FACTO"/>
    <property type="match status" value="1"/>
</dbReference>
<name>A0A1G7JV68_CHIFI</name>
<dbReference type="InterPro" id="IPR007627">
    <property type="entry name" value="RNA_pol_sigma70_r2"/>
</dbReference>
<gene>
    <name evidence="7" type="ORF">SAMN04488121_1011380</name>
</gene>
<dbReference type="Gene3D" id="1.10.10.10">
    <property type="entry name" value="Winged helix-like DNA-binding domain superfamily/Winged helix DNA-binding domain"/>
    <property type="match status" value="1"/>
</dbReference>
<accession>A0A1G7JV68</accession>
<dbReference type="SUPFAM" id="SSF88659">
    <property type="entry name" value="Sigma3 and sigma4 domains of RNA polymerase sigma factors"/>
    <property type="match status" value="1"/>
</dbReference>
<protein>
    <submittedName>
        <fullName evidence="7">Sigma-70 region 2</fullName>
    </submittedName>
</protein>
<dbReference type="OrthoDB" id="661407at2"/>
<dbReference type="AlphaFoldDB" id="A0A1G7JV68"/>
<keyword evidence="3" id="KW-0731">Sigma factor</keyword>
<dbReference type="GO" id="GO:0003677">
    <property type="term" value="F:DNA binding"/>
    <property type="evidence" value="ECO:0007669"/>
    <property type="project" value="UniProtKB-KW"/>
</dbReference>
<evidence type="ECO:0000256" key="3">
    <source>
        <dbReference type="ARBA" id="ARBA00023082"/>
    </source>
</evidence>
<dbReference type="Proteomes" id="UP000199045">
    <property type="component" value="Unassembled WGS sequence"/>
</dbReference>
<evidence type="ECO:0000256" key="5">
    <source>
        <dbReference type="ARBA" id="ARBA00023163"/>
    </source>
</evidence>
<evidence type="ECO:0000256" key="2">
    <source>
        <dbReference type="ARBA" id="ARBA00023015"/>
    </source>
</evidence>
<dbReference type="EMBL" id="FNBN01000001">
    <property type="protein sequence ID" value="SDF28782.1"/>
    <property type="molecule type" value="Genomic_DNA"/>
</dbReference>
<dbReference type="InterPro" id="IPR039425">
    <property type="entry name" value="RNA_pol_sigma-70-like"/>
</dbReference>
<comment type="similarity">
    <text evidence="1">Belongs to the sigma-70 factor family. ECF subfamily.</text>
</comment>
<keyword evidence="4" id="KW-0238">DNA-binding</keyword>
<dbReference type="InterPro" id="IPR036388">
    <property type="entry name" value="WH-like_DNA-bd_sf"/>
</dbReference>
<organism evidence="7 8">
    <name type="scientific">Chitinophaga filiformis</name>
    <name type="common">Myxococcus filiformis</name>
    <name type="synonym">Flexibacter filiformis</name>
    <dbReference type="NCBI Taxonomy" id="104663"/>
    <lineage>
        <taxon>Bacteria</taxon>
        <taxon>Pseudomonadati</taxon>
        <taxon>Bacteroidota</taxon>
        <taxon>Chitinophagia</taxon>
        <taxon>Chitinophagales</taxon>
        <taxon>Chitinophagaceae</taxon>
        <taxon>Chitinophaga</taxon>
    </lineage>
</organism>
<dbReference type="Pfam" id="PF04542">
    <property type="entry name" value="Sigma70_r2"/>
    <property type="match status" value="1"/>
</dbReference>
<dbReference type="GO" id="GO:0016987">
    <property type="term" value="F:sigma factor activity"/>
    <property type="evidence" value="ECO:0007669"/>
    <property type="project" value="UniProtKB-KW"/>
</dbReference>